<evidence type="ECO:0000256" key="9">
    <source>
        <dbReference type="SAM" id="Phobius"/>
    </source>
</evidence>
<proteinExistence type="inferred from homology"/>
<dbReference type="InterPro" id="IPR006043">
    <property type="entry name" value="NCS2"/>
</dbReference>
<evidence type="ECO:0000313" key="10">
    <source>
        <dbReference type="EMBL" id="TRM11555.1"/>
    </source>
</evidence>
<feature type="transmembrane region" description="Helical" evidence="9">
    <location>
        <begin position="176"/>
        <end position="195"/>
    </location>
</feature>
<accession>A0A549YI45</accession>
<organism evidence="10 11">
    <name type="scientific">Lentibacillus cibarius</name>
    <dbReference type="NCBI Taxonomy" id="2583219"/>
    <lineage>
        <taxon>Bacteria</taxon>
        <taxon>Bacillati</taxon>
        <taxon>Bacillota</taxon>
        <taxon>Bacilli</taxon>
        <taxon>Bacillales</taxon>
        <taxon>Bacillaceae</taxon>
        <taxon>Lentibacillus</taxon>
    </lineage>
</organism>
<dbReference type="PANTHER" id="PTHR43337">
    <property type="entry name" value="XANTHINE/URACIL PERMEASE C887.17-RELATED"/>
    <property type="match status" value="1"/>
</dbReference>
<keyword evidence="5 8" id="KW-0812">Transmembrane</keyword>
<feature type="transmembrane region" description="Helical" evidence="9">
    <location>
        <begin position="21"/>
        <end position="44"/>
    </location>
</feature>
<evidence type="ECO:0000256" key="8">
    <source>
        <dbReference type="PIRNR" id="PIRNR005353"/>
    </source>
</evidence>
<feature type="transmembrane region" description="Helical" evidence="9">
    <location>
        <begin position="140"/>
        <end position="164"/>
    </location>
</feature>
<dbReference type="PIRSF" id="PIRSF005353">
    <property type="entry name" value="PbuG"/>
    <property type="match status" value="1"/>
</dbReference>
<dbReference type="EMBL" id="VJMZ01000001">
    <property type="protein sequence ID" value="TRM11555.1"/>
    <property type="molecule type" value="Genomic_DNA"/>
</dbReference>
<dbReference type="InterPro" id="IPR026033">
    <property type="entry name" value="Azg-like_bact_archaea"/>
</dbReference>
<feature type="transmembrane region" description="Helical" evidence="9">
    <location>
        <begin position="202"/>
        <end position="220"/>
    </location>
</feature>
<dbReference type="AlphaFoldDB" id="A0A549YI45"/>
<dbReference type="GO" id="GO:0005345">
    <property type="term" value="F:purine nucleobase transmembrane transporter activity"/>
    <property type="evidence" value="ECO:0007669"/>
    <property type="project" value="TreeGrafter"/>
</dbReference>
<comment type="subcellular location">
    <subcellularLocation>
        <location evidence="1 8">Cell membrane</location>
        <topology evidence="1 8">Multi-pass membrane protein</topology>
    </subcellularLocation>
</comment>
<dbReference type="RefSeq" id="WP_142790677.1">
    <property type="nucleotide sequence ID" value="NZ_VJMZ01000001.1"/>
</dbReference>
<evidence type="ECO:0000256" key="1">
    <source>
        <dbReference type="ARBA" id="ARBA00004651"/>
    </source>
</evidence>
<feature type="transmembrane region" description="Helical" evidence="9">
    <location>
        <begin position="354"/>
        <end position="372"/>
    </location>
</feature>
<gene>
    <name evidence="10" type="ORF">FH966_07505</name>
</gene>
<dbReference type="InterPro" id="IPR045018">
    <property type="entry name" value="Azg-like"/>
</dbReference>
<feature type="transmembrane region" description="Helical" evidence="9">
    <location>
        <begin position="56"/>
        <end position="77"/>
    </location>
</feature>
<keyword evidence="7 8" id="KW-0472">Membrane</keyword>
<evidence type="ECO:0000313" key="11">
    <source>
        <dbReference type="Proteomes" id="UP000319280"/>
    </source>
</evidence>
<dbReference type="Proteomes" id="UP000319280">
    <property type="component" value="Unassembled WGS sequence"/>
</dbReference>
<feature type="transmembrane region" description="Helical" evidence="9">
    <location>
        <begin position="296"/>
        <end position="318"/>
    </location>
</feature>
<evidence type="ECO:0000256" key="7">
    <source>
        <dbReference type="ARBA" id="ARBA00023136"/>
    </source>
</evidence>
<keyword evidence="4 8" id="KW-1003">Cell membrane</keyword>
<feature type="transmembrane region" description="Helical" evidence="9">
    <location>
        <begin position="384"/>
        <end position="412"/>
    </location>
</feature>
<name>A0A549YI45_9BACI</name>
<evidence type="ECO:0000256" key="5">
    <source>
        <dbReference type="ARBA" id="ARBA00022692"/>
    </source>
</evidence>
<feature type="transmembrane region" description="Helical" evidence="9">
    <location>
        <begin position="84"/>
        <end position="104"/>
    </location>
</feature>
<keyword evidence="3 8" id="KW-0813">Transport</keyword>
<comment type="caution">
    <text evidence="10">The sequence shown here is derived from an EMBL/GenBank/DDBJ whole genome shotgun (WGS) entry which is preliminary data.</text>
</comment>
<dbReference type="PANTHER" id="PTHR43337:SF11">
    <property type="entry name" value="GUANINE_HYPOXANTHINE PERMEASE PBUG"/>
    <property type="match status" value="1"/>
</dbReference>
<dbReference type="GO" id="GO:0005886">
    <property type="term" value="C:plasma membrane"/>
    <property type="evidence" value="ECO:0007669"/>
    <property type="project" value="UniProtKB-SubCell"/>
</dbReference>
<protein>
    <submittedName>
        <fullName evidence="10">NCS2 family permease</fullName>
    </submittedName>
</protein>
<evidence type="ECO:0000256" key="2">
    <source>
        <dbReference type="ARBA" id="ARBA00005697"/>
    </source>
</evidence>
<evidence type="ECO:0000256" key="3">
    <source>
        <dbReference type="ARBA" id="ARBA00022448"/>
    </source>
</evidence>
<sequence>MKKYFRFNELGTNYRQEFMAGMTTFLAMAYILFVNPSTLALVGVKELPEGITRIDQGAVFTATAIAAAIGTLIMGVLAKYPIALAPGMGLNAFFAYTVILGYGIPWETALAGVLASGLIFIILTLTGIREKVINAIPANLKMAVGAGIGLYIAFIGFQNAGIIVGNEDTLVGLGNLTSPTVLLAIFGVVVSVILLSLNMKGGIFYGMILTAIVGILSGLIDPPSGLSGIVGEVPSVAPTFGQAFAHFGDVFTIQMLVVILTFLFVDFFDTAGTLVAVANQAGLMKDNKLPRAGKALFADSAATVAGAVIGTSTTTSYIESTAGVGAGARTGFASIVTAGFFLLALFFSPLLSVITAEVTAPALIIVGVLMSASLKDIEWDKFEIAVPSFLTIVCMPLAYSIATGIAIGFIFYPITMLLKGRRKEINPVMYVLFFIFILYFIFLS</sequence>
<reference evidence="10 11" key="1">
    <citation type="submission" date="2019-07" db="EMBL/GenBank/DDBJ databases">
        <title>Genomic analysis of Lentibacillus sp. NKC851-2.</title>
        <authorList>
            <person name="Oh Y.J."/>
        </authorList>
    </citation>
    <scope>NUCLEOTIDE SEQUENCE [LARGE SCALE GENOMIC DNA]</scope>
    <source>
        <strain evidence="10 11">NKC851-2</strain>
    </source>
</reference>
<keyword evidence="6 8" id="KW-1133">Transmembrane helix</keyword>
<feature type="transmembrane region" description="Helical" evidence="9">
    <location>
        <begin position="424"/>
        <end position="442"/>
    </location>
</feature>
<evidence type="ECO:0000256" key="6">
    <source>
        <dbReference type="ARBA" id="ARBA00022989"/>
    </source>
</evidence>
<feature type="transmembrane region" description="Helical" evidence="9">
    <location>
        <begin position="253"/>
        <end position="275"/>
    </location>
</feature>
<keyword evidence="11" id="KW-1185">Reference proteome</keyword>
<evidence type="ECO:0000256" key="4">
    <source>
        <dbReference type="ARBA" id="ARBA00022475"/>
    </source>
</evidence>
<comment type="similarity">
    <text evidence="2 8">Belongs to the nucleobase:cation symporter-2 (NCS2) (TC 2.A.40) family. Azg-like subfamily.</text>
</comment>
<feature type="transmembrane region" description="Helical" evidence="9">
    <location>
        <begin position="330"/>
        <end position="347"/>
    </location>
</feature>
<feature type="transmembrane region" description="Helical" evidence="9">
    <location>
        <begin position="110"/>
        <end position="128"/>
    </location>
</feature>
<dbReference type="Pfam" id="PF00860">
    <property type="entry name" value="Xan_ur_permease"/>
    <property type="match status" value="1"/>
</dbReference>